<gene>
    <name evidence="2" type="ORF">A8C32_04520</name>
</gene>
<dbReference type="OrthoDB" id="1092431at2"/>
<name>A0A1E5SJV7_9FLAO</name>
<protein>
    <recommendedName>
        <fullName evidence="1">Cyclic nucleotide-binding domain-containing protein</fullName>
    </recommendedName>
</protein>
<dbReference type="CDD" id="cd00038">
    <property type="entry name" value="CAP_ED"/>
    <property type="match status" value="1"/>
</dbReference>
<dbReference type="SUPFAM" id="SSF51206">
    <property type="entry name" value="cAMP-binding domain-like"/>
    <property type="match status" value="1"/>
</dbReference>
<feature type="domain" description="Cyclic nucleotide-binding" evidence="1">
    <location>
        <begin position="33"/>
        <end position="118"/>
    </location>
</feature>
<evidence type="ECO:0000259" key="1">
    <source>
        <dbReference type="Pfam" id="PF00027"/>
    </source>
</evidence>
<organism evidence="2 3">
    <name type="scientific">Flavivirga aquatica</name>
    <dbReference type="NCBI Taxonomy" id="1849968"/>
    <lineage>
        <taxon>Bacteria</taxon>
        <taxon>Pseudomonadati</taxon>
        <taxon>Bacteroidota</taxon>
        <taxon>Flavobacteriia</taxon>
        <taxon>Flavobacteriales</taxon>
        <taxon>Flavobacteriaceae</taxon>
        <taxon>Flavivirga</taxon>
    </lineage>
</organism>
<evidence type="ECO:0000313" key="3">
    <source>
        <dbReference type="Proteomes" id="UP000095713"/>
    </source>
</evidence>
<reference evidence="2 3" key="1">
    <citation type="submission" date="2016-05" db="EMBL/GenBank/DDBJ databases">
        <title>Draft Genome Sequence of Algibacter sp. Strain SK-16 Isolated from the Surface Water of Aburatsubo Inlet.</title>
        <authorList>
            <person name="Wong S.-K."/>
            <person name="Yoshizawa S."/>
            <person name="Nakajima Y."/>
            <person name="Ogura Y."/>
            <person name="Tetsuya H."/>
            <person name="Hamasaki K."/>
        </authorList>
    </citation>
    <scope>NUCLEOTIDE SEQUENCE [LARGE SCALE GENOMIC DNA]</scope>
    <source>
        <strain evidence="2 3">SK-16</strain>
    </source>
</reference>
<dbReference type="InterPro" id="IPR000595">
    <property type="entry name" value="cNMP-bd_dom"/>
</dbReference>
<dbReference type="Gene3D" id="2.60.120.10">
    <property type="entry name" value="Jelly Rolls"/>
    <property type="match status" value="1"/>
</dbReference>
<dbReference type="AlphaFoldDB" id="A0A1E5SJV7"/>
<evidence type="ECO:0000313" key="2">
    <source>
        <dbReference type="EMBL" id="OEJ99391.1"/>
    </source>
</evidence>
<dbReference type="EMBL" id="MDJD01000054">
    <property type="protein sequence ID" value="OEJ99391.1"/>
    <property type="molecule type" value="Genomic_DNA"/>
</dbReference>
<proteinExistence type="predicted"/>
<accession>A0A1E5SJV7</accession>
<dbReference type="InterPro" id="IPR014710">
    <property type="entry name" value="RmlC-like_jellyroll"/>
</dbReference>
<sequence>MEHKIQPLLNYISKYIVLSKKDEAVLMSKLIYRKYLKGQYIAQQGDVCKYECFVISGCTKMFFADEEGQEHIVMFSIEDWWTADMGSFITQTPADYNVQCIENTELVLFSYDVIEELYTEIPQLERFFRKIIEKAFVASQKRIVRSFSLSAKDRYLYFRNQYPKIEQRIPQYMIASYLGITKEFLSKIKGQLIIDQ</sequence>
<comment type="caution">
    <text evidence="2">The sequence shown here is derived from an EMBL/GenBank/DDBJ whole genome shotgun (WGS) entry which is preliminary data.</text>
</comment>
<dbReference type="STRING" id="1849968.A8C32_04520"/>
<dbReference type="Pfam" id="PF00027">
    <property type="entry name" value="cNMP_binding"/>
    <property type="match status" value="1"/>
</dbReference>
<dbReference type="Proteomes" id="UP000095713">
    <property type="component" value="Unassembled WGS sequence"/>
</dbReference>
<dbReference type="RefSeq" id="WP_069832060.1">
    <property type="nucleotide sequence ID" value="NZ_MDJD01000054.1"/>
</dbReference>
<keyword evidence="3" id="KW-1185">Reference proteome</keyword>
<dbReference type="InterPro" id="IPR018490">
    <property type="entry name" value="cNMP-bd_dom_sf"/>
</dbReference>